<reference evidence="1" key="1">
    <citation type="journal article" date="2015" name="Nature">
        <title>Complex archaea that bridge the gap between prokaryotes and eukaryotes.</title>
        <authorList>
            <person name="Spang A."/>
            <person name="Saw J.H."/>
            <person name="Jorgensen S.L."/>
            <person name="Zaremba-Niedzwiedzka K."/>
            <person name="Martijn J."/>
            <person name="Lind A.E."/>
            <person name="van Eijk R."/>
            <person name="Schleper C."/>
            <person name="Guy L."/>
            <person name="Ettema T.J."/>
        </authorList>
    </citation>
    <scope>NUCLEOTIDE SEQUENCE</scope>
</reference>
<name>A0A0F9CZR6_9ZZZZ</name>
<sequence>MASSGGHWNTLSEAQKLTQSFKIPGVIEEDIKRNNPIERVPVAQAAGTGLKIEWLRENTTTESAVIEAAIGQQLVWGEDITYTEVESTLKYVYIQRKLDRYIQGIYGTYNDYKAQVLMESEKGLKRRLGDRFIYADTTYGGSPTQFDGIHALVAERGTPNSASVVANSDLNLDAEDGGLPLSLLRRMIDAMVFGVDEIWVPKQIGIRIDAAYGEYGFRTDTGEALQTIVHGDISLLTRGMNEIGRPIFFFMGIPIIRTDYLVDEESGTGTGASSDKRAVYSSDRTYSIFGVRYGNVMEQDPGITYAYGGTEGEGDLYELWT</sequence>
<dbReference type="EMBL" id="LAZR01044166">
    <property type="protein sequence ID" value="KKL05328.1"/>
    <property type="molecule type" value="Genomic_DNA"/>
</dbReference>
<evidence type="ECO:0008006" key="2">
    <source>
        <dbReference type="Google" id="ProtNLM"/>
    </source>
</evidence>
<accession>A0A0F9CZR6</accession>
<feature type="non-terminal residue" evidence="1">
    <location>
        <position position="321"/>
    </location>
</feature>
<protein>
    <recommendedName>
        <fullName evidence="2">Bacteriophage Mu GpT domain-containing protein</fullName>
    </recommendedName>
</protein>
<organism evidence="1">
    <name type="scientific">marine sediment metagenome</name>
    <dbReference type="NCBI Taxonomy" id="412755"/>
    <lineage>
        <taxon>unclassified sequences</taxon>
        <taxon>metagenomes</taxon>
        <taxon>ecological metagenomes</taxon>
    </lineage>
</organism>
<proteinExistence type="predicted"/>
<evidence type="ECO:0000313" key="1">
    <source>
        <dbReference type="EMBL" id="KKL05328.1"/>
    </source>
</evidence>
<comment type="caution">
    <text evidence="1">The sequence shown here is derived from an EMBL/GenBank/DDBJ whole genome shotgun (WGS) entry which is preliminary data.</text>
</comment>
<dbReference type="AlphaFoldDB" id="A0A0F9CZR6"/>
<gene>
    <name evidence="1" type="ORF">LCGC14_2607120</name>
</gene>